<dbReference type="CDD" id="cd02440">
    <property type="entry name" value="AdoMet_MTases"/>
    <property type="match status" value="1"/>
</dbReference>
<dbReference type="EMBL" id="WNKT01000006">
    <property type="protein sequence ID" value="MTW20453.1"/>
    <property type="molecule type" value="Genomic_DNA"/>
</dbReference>
<dbReference type="Pfam" id="PF13489">
    <property type="entry name" value="Methyltransf_23"/>
    <property type="match status" value="1"/>
</dbReference>
<dbReference type="Proteomes" id="UP000434044">
    <property type="component" value="Unassembled WGS sequence"/>
</dbReference>
<sequence length="193" mass="23215">MRRTATTLFLTRAVPYPSMKHTYYIRQSYLFCLYRNYMYDFQQYLAGRNVLEAGPNKGMLFEKYYPLTKKYTLLEPNEHFEKNYIKLQQRHPNLHYEIGTFETFEPAERFDTIVMMAVIAHIRSKPDEIFAKINDMLNPQGFLIIETNNTKRNLRVMALCEENYELVEAKTSYNGIIKWLKIDYRDVMVYRKP</sequence>
<evidence type="ECO:0000313" key="1">
    <source>
        <dbReference type="EMBL" id="MTW20453.1"/>
    </source>
</evidence>
<dbReference type="OrthoDB" id="8564939at2"/>
<dbReference type="SUPFAM" id="SSF53335">
    <property type="entry name" value="S-adenosyl-L-methionine-dependent methyltransferases"/>
    <property type="match status" value="1"/>
</dbReference>
<gene>
    <name evidence="1" type="ORF">GJ668_05000</name>
</gene>
<evidence type="ECO:0000313" key="2">
    <source>
        <dbReference type="Proteomes" id="UP000434044"/>
    </source>
</evidence>
<proteinExistence type="predicted"/>
<keyword evidence="1" id="KW-0489">Methyltransferase</keyword>
<dbReference type="AlphaFoldDB" id="A0A6N8E865"/>
<protein>
    <submittedName>
        <fullName evidence="1">Methyltransferase domain-containing protein</fullName>
    </submittedName>
</protein>
<name>A0A6N8E865_9GAMM</name>
<dbReference type="Gene3D" id="3.40.50.150">
    <property type="entry name" value="Vaccinia Virus protein VP39"/>
    <property type="match status" value="1"/>
</dbReference>
<comment type="caution">
    <text evidence="1">The sequence shown here is derived from an EMBL/GenBank/DDBJ whole genome shotgun (WGS) entry which is preliminary data.</text>
</comment>
<dbReference type="GO" id="GO:0032259">
    <property type="term" value="P:methylation"/>
    <property type="evidence" value="ECO:0007669"/>
    <property type="project" value="UniProtKB-KW"/>
</dbReference>
<keyword evidence="1" id="KW-0808">Transferase</keyword>
<accession>A0A6N8E865</accession>
<dbReference type="InterPro" id="IPR029063">
    <property type="entry name" value="SAM-dependent_MTases_sf"/>
</dbReference>
<dbReference type="GO" id="GO:0008168">
    <property type="term" value="F:methyltransferase activity"/>
    <property type="evidence" value="ECO:0007669"/>
    <property type="project" value="UniProtKB-KW"/>
</dbReference>
<reference evidence="1 2" key="1">
    <citation type="submission" date="2019-11" db="EMBL/GenBank/DDBJ databases">
        <title>Whole-genome sequence of the anaerobic purple sulfur bacterium Allochromatium palmeri DSM 15591.</title>
        <authorList>
            <person name="Kyndt J.A."/>
            <person name="Meyer T.E."/>
        </authorList>
    </citation>
    <scope>NUCLEOTIDE SEQUENCE [LARGE SCALE GENOMIC DNA]</scope>
    <source>
        <strain evidence="1 2">DSM 15591</strain>
    </source>
</reference>
<keyword evidence="2" id="KW-1185">Reference proteome</keyword>
<organism evidence="1 2">
    <name type="scientific">Allochromatium palmeri</name>
    <dbReference type="NCBI Taxonomy" id="231048"/>
    <lineage>
        <taxon>Bacteria</taxon>
        <taxon>Pseudomonadati</taxon>
        <taxon>Pseudomonadota</taxon>
        <taxon>Gammaproteobacteria</taxon>
        <taxon>Chromatiales</taxon>
        <taxon>Chromatiaceae</taxon>
        <taxon>Allochromatium</taxon>
    </lineage>
</organism>